<dbReference type="InterPro" id="IPR022602">
    <property type="entry name" value="DUF2813"/>
</dbReference>
<dbReference type="InterPro" id="IPR051396">
    <property type="entry name" value="Bact_Antivir_Def_Nuclease"/>
</dbReference>
<sequence>MYLEKAVIVNFRGIRKLCVDFQEDSTVLIGENHWGKTSLLRALWMVLGQGEQLCKFTKEDLYVPIEVSNENQIFDFNESDTQRPPIDFTEKSYSVNSDNLSTEKRHPFARFFNPILKRSSLKKLNKNNDARKNDKSFFDDLNKYIDKHLPEIEKADQYDSTDRHIRIDLYFKESLVSDKSIYDESLKPYWYFDKDGQYSLHYQIVAFQDENLNKFVTRHSLLNQNNQTHKFDECLKKAILTIIKLNPVFRLRDSRMEAANTTGSFYSKQPKLKELLDKLSEDNELSAEYVNSVVNGLVSNFGSFVEKYLTCYTSLDDKKDEKTQKRNLDDIVRRPVSLESLSNIKRMLKAPGINKSKALASYISINMLISNKDREIDPNSQPIIILEDIESRFHPSLLLSLWSILEQTQSQKIVTTNSGDLLSSIPLDSLRRLDRRVYDTICYKIEKHSLSYEDLRRIAFHIRLNRPMALFARTWLLVEGETEVWLLTQIANILGVSLPCEGIRIIEFAQCGLKPLIKLALELGINFHVLADGDEAGNKYADTTRAFIGKKKPEKYLTVLPHKDIEHYLYANGYEKTFKTASGLVSGKFFQKKSSSMDKIIDAAIRKKSKPGLALLLVDAIQKKGFGGIPKELIQMIETVRLL</sequence>
<reference evidence="2 3" key="1">
    <citation type="submission" date="2021-03" db="EMBL/GenBank/DDBJ databases">
        <title>Succinivibrio sp. nov. isolated from feces of cow.</title>
        <authorList>
            <person name="Choi J.-Y."/>
        </authorList>
    </citation>
    <scope>NUCLEOTIDE SEQUENCE [LARGE SCALE GENOMIC DNA]</scope>
    <source>
        <strain evidence="2 3">AGMB01872</strain>
    </source>
</reference>
<proteinExistence type="predicted"/>
<evidence type="ECO:0000313" key="2">
    <source>
        <dbReference type="EMBL" id="MBW7570408.1"/>
    </source>
</evidence>
<dbReference type="Pfam" id="PF11398">
    <property type="entry name" value="DUF2813"/>
    <property type="match status" value="2"/>
</dbReference>
<dbReference type="InterPro" id="IPR027417">
    <property type="entry name" value="P-loop_NTPase"/>
</dbReference>
<keyword evidence="3" id="KW-1185">Reference proteome</keyword>
<comment type="caution">
    <text evidence="2">The sequence shown here is derived from an EMBL/GenBank/DDBJ whole genome shotgun (WGS) entry which is preliminary data.</text>
</comment>
<dbReference type="RefSeq" id="WP_219937629.1">
    <property type="nucleotide sequence ID" value="NZ_JAGFNY010000016.1"/>
</dbReference>
<evidence type="ECO:0000313" key="3">
    <source>
        <dbReference type="Proteomes" id="UP000731465"/>
    </source>
</evidence>
<dbReference type="PANTHER" id="PTHR43581">
    <property type="entry name" value="ATP/GTP PHOSPHATASE"/>
    <property type="match status" value="1"/>
</dbReference>
<dbReference type="InterPro" id="IPR034139">
    <property type="entry name" value="TOPRIM_OLD"/>
</dbReference>
<name>A0ABS7DGL6_9GAMM</name>
<dbReference type="Gene3D" id="3.40.50.300">
    <property type="entry name" value="P-loop containing nucleotide triphosphate hydrolases"/>
    <property type="match status" value="1"/>
</dbReference>
<organism evidence="2 3">
    <name type="scientific">Succinivibrio faecicola</name>
    <dbReference type="NCBI Taxonomy" id="2820300"/>
    <lineage>
        <taxon>Bacteria</taxon>
        <taxon>Pseudomonadati</taxon>
        <taxon>Pseudomonadota</taxon>
        <taxon>Gammaproteobacteria</taxon>
        <taxon>Aeromonadales</taxon>
        <taxon>Succinivibrionaceae</taxon>
        <taxon>Succinivibrio</taxon>
    </lineage>
</organism>
<dbReference type="Pfam" id="PF20469">
    <property type="entry name" value="OLD-like_TOPRIM"/>
    <property type="match status" value="1"/>
</dbReference>
<dbReference type="PANTHER" id="PTHR43581:SF4">
    <property type="entry name" value="ATP_GTP PHOSPHATASE"/>
    <property type="match status" value="1"/>
</dbReference>
<protein>
    <submittedName>
        <fullName evidence="2">DUF2813 domain-containing protein</fullName>
    </submittedName>
</protein>
<gene>
    <name evidence="2" type="ORF">J5V48_05805</name>
</gene>
<dbReference type="CDD" id="cd01026">
    <property type="entry name" value="TOPRIM_OLD"/>
    <property type="match status" value="1"/>
</dbReference>
<dbReference type="EMBL" id="JAGFNY010000016">
    <property type="protein sequence ID" value="MBW7570408.1"/>
    <property type="molecule type" value="Genomic_DNA"/>
</dbReference>
<dbReference type="SUPFAM" id="SSF52540">
    <property type="entry name" value="P-loop containing nucleoside triphosphate hydrolases"/>
    <property type="match status" value="1"/>
</dbReference>
<feature type="domain" description="OLD protein-like TOPRIM" evidence="1">
    <location>
        <begin position="470"/>
        <end position="534"/>
    </location>
</feature>
<accession>A0ABS7DGL6</accession>
<dbReference type="Proteomes" id="UP000731465">
    <property type="component" value="Unassembled WGS sequence"/>
</dbReference>
<evidence type="ECO:0000259" key="1">
    <source>
        <dbReference type="Pfam" id="PF20469"/>
    </source>
</evidence>